<keyword evidence="8" id="KW-1185">Reference proteome</keyword>
<dbReference type="InterPro" id="IPR037026">
    <property type="entry name" value="Vgr_OB-fold_dom_sf"/>
</dbReference>
<evidence type="ECO:0000313" key="8">
    <source>
        <dbReference type="Proteomes" id="UP000076848"/>
    </source>
</evidence>
<dbReference type="Gene3D" id="3.55.50.10">
    <property type="entry name" value="Baseplate protein-like domains"/>
    <property type="match status" value="1"/>
</dbReference>
<dbReference type="Gene3D" id="1.20.5.340">
    <property type="match status" value="1"/>
</dbReference>
<dbReference type="InterPro" id="IPR050708">
    <property type="entry name" value="T6SS_VgrG/RHS"/>
</dbReference>
<dbReference type="EMBL" id="FKIF01000007">
    <property type="protein sequence ID" value="SAI71805.1"/>
    <property type="molecule type" value="Genomic_DNA"/>
</dbReference>
<evidence type="ECO:0000313" key="7">
    <source>
        <dbReference type="EMBL" id="SAI71805.1"/>
    </source>
</evidence>
<reference evidence="7 8" key="1">
    <citation type="submission" date="2016-04" db="EMBL/GenBank/DDBJ databases">
        <authorList>
            <consortium name="Pathogen Informatics"/>
        </authorList>
    </citation>
    <scope>NUCLEOTIDE SEQUENCE [LARGE SCALE GENOMIC DNA]</scope>
    <source>
        <strain evidence="7 8">H050680373</strain>
    </source>
</reference>
<evidence type="ECO:0000259" key="5">
    <source>
        <dbReference type="Pfam" id="PF04717"/>
    </source>
</evidence>
<dbReference type="InterPro" id="IPR006531">
    <property type="entry name" value="Gp5/Vgr_OB"/>
</dbReference>
<feature type="domain" description="Gp5/Type VI secretion system Vgr protein OB-fold" evidence="5">
    <location>
        <begin position="388"/>
        <end position="455"/>
    </location>
</feature>
<comment type="subcellular location">
    <subcellularLocation>
        <location evidence="1">Secreted</location>
    </subcellularLocation>
</comment>
<name>A0A157SN49_9BORD</name>
<dbReference type="SUPFAM" id="SSF69349">
    <property type="entry name" value="Phage fibre proteins"/>
    <property type="match status" value="1"/>
</dbReference>
<feature type="coiled-coil region" evidence="4">
    <location>
        <begin position="553"/>
        <end position="580"/>
    </location>
</feature>
<evidence type="ECO:0000256" key="4">
    <source>
        <dbReference type="SAM" id="Coils"/>
    </source>
</evidence>
<sequence length="784" mass="87005">MDVPDSIQYRAIVAHTPLGGQLAFRSMTGSEGLSRLFEFDVELIADNYNLDLDALLGKSLTLEMETQAGSRFLDGHVTRCEMIGRESGTSRHYIYRATVRPWLWYLTQTSDSKIFQKKTVPDVIAEVLGEHGFAFESKLTGTYRTWEYCVQYQETDFAFLSRLMEHEGIYYYFKHGNGQHTLVMVDDVASHEAQPGYADIPYYGPDRLVTPQDEYISMWEVASAITPDSYATVDYDPIKPGASLDAVSRQPGGSQSGNLEMYEWQGGFQEPDQAEQYSKIRLQELQTQRKQGRGMGSARKIAPGYLFTLKNHPRSAENKEYLVLSANYRMNSGGHATGSGSEFFWETSFVVLPTSHQYRAPRTSPIPHTHGPQTARVVGPAGEEIWTDEYGRIKVQFHWDRYGQKNENSSCWVRVSSPWAGGGFGGLQLPRINDEVVVDFIGGCPDRPLILGRVYNGNNMPPVDLPASATQSGFRSQSVHGDPSMSNRMIFDDKLGMELFHTRAQRNMLNDVVNDHDHHVGNNHCQNVGVDHTHTVGKNHTQTIGCNHTIEVGEDLKTTIKRMEERLVQAEQKITVMKDATQRFEGQFIKEVIGMEKRITSAEQQITVNQAALHKYNTTLTQEIQNNHKLKVQADQSTEILGEMKVEAGSFWKSVKGNAFDTTLGAKFSAVIGTNVSLYPVVNATVAGWTNSMSAMSLTLNGYSATVVGKTLMTAGQKAKLAAAEQRLVGIENNVTGLKSDTAGLIKSMQGVKASQAGLKQALNGVKNNISSLDNRVSALESHA</sequence>
<dbReference type="Pfam" id="PF05954">
    <property type="entry name" value="Phage_GPD"/>
    <property type="match status" value="1"/>
</dbReference>
<dbReference type="Gene3D" id="2.30.110.50">
    <property type="match status" value="1"/>
</dbReference>
<keyword evidence="4" id="KW-0175">Coiled coil</keyword>
<dbReference type="InterPro" id="IPR054030">
    <property type="entry name" value="Gp5_Vgr_C"/>
</dbReference>
<dbReference type="InterPro" id="IPR006533">
    <property type="entry name" value="T6SS_Vgr_RhsGE"/>
</dbReference>
<dbReference type="Pfam" id="PF04717">
    <property type="entry name" value="Phage_base_V"/>
    <property type="match status" value="1"/>
</dbReference>
<accession>A0A157SN49</accession>
<dbReference type="SUPFAM" id="SSF69279">
    <property type="entry name" value="Phage tail proteins"/>
    <property type="match status" value="2"/>
</dbReference>
<dbReference type="AlphaFoldDB" id="A0A157SN49"/>
<proteinExistence type="inferred from homology"/>
<gene>
    <name evidence="7" type="ORF">SAMEA3906486_03761</name>
</gene>
<dbReference type="Proteomes" id="UP000076848">
    <property type="component" value="Unassembled WGS sequence"/>
</dbReference>
<evidence type="ECO:0000256" key="3">
    <source>
        <dbReference type="ARBA" id="ARBA00022525"/>
    </source>
</evidence>
<protein>
    <submittedName>
        <fullName evidence="7">Uncharacterized protein conserved in bacteria</fullName>
    </submittedName>
</protein>
<evidence type="ECO:0000256" key="1">
    <source>
        <dbReference type="ARBA" id="ARBA00004613"/>
    </source>
</evidence>
<dbReference type="NCBIfam" id="TIGR03361">
    <property type="entry name" value="VI_Rhs_Vgr"/>
    <property type="match status" value="1"/>
</dbReference>
<dbReference type="RefSeq" id="WP_082853140.1">
    <property type="nucleotide sequence ID" value="NZ_FKIF01000007.1"/>
</dbReference>
<dbReference type="GO" id="GO:0005576">
    <property type="term" value="C:extracellular region"/>
    <property type="evidence" value="ECO:0007669"/>
    <property type="project" value="UniProtKB-SubCell"/>
</dbReference>
<dbReference type="OrthoDB" id="1907165at2"/>
<evidence type="ECO:0000259" key="6">
    <source>
        <dbReference type="Pfam" id="PF22178"/>
    </source>
</evidence>
<comment type="similarity">
    <text evidence="2">Belongs to the VgrG protein family.</text>
</comment>
<evidence type="ECO:0000256" key="2">
    <source>
        <dbReference type="ARBA" id="ARBA00005558"/>
    </source>
</evidence>
<dbReference type="STRING" id="288768.SAMEA3906486_03761"/>
<feature type="coiled-coil region" evidence="4">
    <location>
        <begin position="721"/>
        <end position="783"/>
    </location>
</feature>
<feature type="domain" description="Gp5/Type VI secretion system Vgr C-terminal trimerisation" evidence="6">
    <location>
        <begin position="472"/>
        <end position="581"/>
    </location>
</feature>
<dbReference type="Pfam" id="PF22178">
    <property type="entry name" value="Gp5_trimer_C"/>
    <property type="match status" value="1"/>
</dbReference>
<dbReference type="PANTHER" id="PTHR32305:SF15">
    <property type="entry name" value="PROTEIN RHSA-RELATED"/>
    <property type="match status" value="1"/>
</dbReference>
<dbReference type="SUPFAM" id="SSF69255">
    <property type="entry name" value="gp5 N-terminal domain-like"/>
    <property type="match status" value="1"/>
</dbReference>
<keyword evidence="3" id="KW-0964">Secreted</keyword>
<dbReference type="InterPro" id="IPR017847">
    <property type="entry name" value="T6SS_RhsGE_Vgr_subset"/>
</dbReference>
<dbReference type="Gene3D" id="2.40.50.230">
    <property type="entry name" value="Gp5 N-terminal domain"/>
    <property type="match status" value="1"/>
</dbReference>
<dbReference type="Gene3D" id="4.10.220.110">
    <property type="match status" value="1"/>
</dbReference>
<organism evidence="7 8">
    <name type="scientific">Bordetella ansorpii</name>
    <dbReference type="NCBI Taxonomy" id="288768"/>
    <lineage>
        <taxon>Bacteria</taxon>
        <taxon>Pseudomonadati</taxon>
        <taxon>Pseudomonadota</taxon>
        <taxon>Betaproteobacteria</taxon>
        <taxon>Burkholderiales</taxon>
        <taxon>Alcaligenaceae</taxon>
        <taxon>Bordetella</taxon>
    </lineage>
</organism>
<dbReference type="NCBIfam" id="TIGR01646">
    <property type="entry name" value="vgr_GE"/>
    <property type="match status" value="1"/>
</dbReference>
<dbReference type="PANTHER" id="PTHR32305">
    <property type="match status" value="1"/>
</dbReference>